<name>X1ANT3_9ZZZZ</name>
<accession>X1ANT3</accession>
<gene>
    <name evidence="1" type="ORF">S01H4_18620</name>
</gene>
<feature type="non-terminal residue" evidence="1">
    <location>
        <position position="1"/>
    </location>
</feature>
<proteinExistence type="predicted"/>
<dbReference type="EMBL" id="BART01008259">
    <property type="protein sequence ID" value="GAG71057.1"/>
    <property type="molecule type" value="Genomic_DNA"/>
</dbReference>
<evidence type="ECO:0000313" key="1">
    <source>
        <dbReference type="EMBL" id="GAG71057.1"/>
    </source>
</evidence>
<organism evidence="1">
    <name type="scientific">marine sediment metagenome</name>
    <dbReference type="NCBI Taxonomy" id="412755"/>
    <lineage>
        <taxon>unclassified sequences</taxon>
        <taxon>metagenomes</taxon>
        <taxon>ecological metagenomes</taxon>
    </lineage>
</organism>
<comment type="caution">
    <text evidence="1">The sequence shown here is derived from an EMBL/GenBank/DDBJ whole genome shotgun (WGS) entry which is preliminary data.</text>
</comment>
<protein>
    <submittedName>
        <fullName evidence="1">Uncharacterized protein</fullName>
    </submittedName>
</protein>
<reference evidence="1" key="1">
    <citation type="journal article" date="2014" name="Front. Microbiol.">
        <title>High frequency of phylogenetically diverse reductive dehalogenase-homologous genes in deep subseafloor sedimentary metagenomes.</title>
        <authorList>
            <person name="Kawai M."/>
            <person name="Futagami T."/>
            <person name="Toyoda A."/>
            <person name="Takaki Y."/>
            <person name="Nishi S."/>
            <person name="Hori S."/>
            <person name="Arai W."/>
            <person name="Tsubouchi T."/>
            <person name="Morono Y."/>
            <person name="Uchiyama I."/>
            <person name="Ito T."/>
            <person name="Fujiyama A."/>
            <person name="Inagaki F."/>
            <person name="Takami H."/>
        </authorList>
    </citation>
    <scope>NUCLEOTIDE SEQUENCE</scope>
    <source>
        <strain evidence="1">Expedition CK06-06</strain>
    </source>
</reference>
<sequence>NLMQGSFARGNIPNSERFVIYSGNKWNIN</sequence>
<dbReference type="AlphaFoldDB" id="X1ANT3"/>